<organism evidence="2">
    <name type="scientific">Culex pipiens</name>
    <name type="common">House mosquito</name>
    <dbReference type="NCBI Taxonomy" id="7175"/>
    <lineage>
        <taxon>Eukaryota</taxon>
        <taxon>Metazoa</taxon>
        <taxon>Ecdysozoa</taxon>
        <taxon>Arthropoda</taxon>
        <taxon>Hexapoda</taxon>
        <taxon>Insecta</taxon>
        <taxon>Pterygota</taxon>
        <taxon>Neoptera</taxon>
        <taxon>Endopterygota</taxon>
        <taxon>Diptera</taxon>
        <taxon>Nematocera</taxon>
        <taxon>Culicoidea</taxon>
        <taxon>Culicidae</taxon>
        <taxon>Culicinae</taxon>
        <taxon>Culicini</taxon>
        <taxon>Culex</taxon>
        <taxon>Culex</taxon>
    </lineage>
</organism>
<name>A0A8D8ASN5_CULPI</name>
<sequence>MRFFTLTTHFFFLPEGGEGMGRFSLGFFFTHTHTRLEEREKKKKERHREKERERKRPQNEQGGKVEKEENTRRKKSEQDYTSKTGGRTGKFDENFPKNCNFFFFEKISRG</sequence>
<dbReference type="AlphaFoldDB" id="A0A8D8ASN5"/>
<evidence type="ECO:0000313" key="2">
    <source>
        <dbReference type="EMBL" id="CAG6461510.1"/>
    </source>
</evidence>
<reference evidence="2" key="1">
    <citation type="submission" date="2021-05" db="EMBL/GenBank/DDBJ databases">
        <authorList>
            <person name="Alioto T."/>
            <person name="Alioto T."/>
            <person name="Gomez Garrido J."/>
        </authorList>
    </citation>
    <scope>NUCLEOTIDE SEQUENCE</scope>
</reference>
<feature type="compositionally biased region" description="Basic and acidic residues" evidence="1">
    <location>
        <begin position="48"/>
        <end position="80"/>
    </location>
</feature>
<feature type="region of interest" description="Disordered" evidence="1">
    <location>
        <begin position="36"/>
        <end position="96"/>
    </location>
</feature>
<dbReference type="EMBL" id="HBUE01043072">
    <property type="protein sequence ID" value="CAG6461510.1"/>
    <property type="molecule type" value="Transcribed_RNA"/>
</dbReference>
<protein>
    <submittedName>
        <fullName evidence="2">(northern house mosquito) hypothetical protein</fullName>
    </submittedName>
</protein>
<accession>A0A8D8ASN5</accession>
<proteinExistence type="predicted"/>
<evidence type="ECO:0000256" key="1">
    <source>
        <dbReference type="SAM" id="MobiDB-lite"/>
    </source>
</evidence>